<protein>
    <submittedName>
        <fullName evidence="1">Uncharacterized protein</fullName>
    </submittedName>
</protein>
<keyword evidence="2" id="KW-1185">Reference proteome</keyword>
<proteinExistence type="predicted"/>
<name>A0A6A6EKN5_9PEZI</name>
<dbReference type="OrthoDB" id="5336565at2759"/>
<dbReference type="EMBL" id="ML994617">
    <property type="protein sequence ID" value="KAF2191289.1"/>
    <property type="molecule type" value="Genomic_DNA"/>
</dbReference>
<evidence type="ECO:0000313" key="2">
    <source>
        <dbReference type="Proteomes" id="UP000800200"/>
    </source>
</evidence>
<feature type="non-terminal residue" evidence="1">
    <location>
        <position position="1"/>
    </location>
</feature>
<evidence type="ECO:0000313" key="1">
    <source>
        <dbReference type="EMBL" id="KAF2191289.1"/>
    </source>
</evidence>
<gene>
    <name evidence="1" type="ORF">K469DRAFT_556660</name>
</gene>
<accession>A0A6A6EKN5</accession>
<reference evidence="1" key="1">
    <citation type="journal article" date="2020" name="Stud. Mycol.">
        <title>101 Dothideomycetes genomes: a test case for predicting lifestyles and emergence of pathogens.</title>
        <authorList>
            <person name="Haridas S."/>
            <person name="Albert R."/>
            <person name="Binder M."/>
            <person name="Bloem J."/>
            <person name="Labutti K."/>
            <person name="Salamov A."/>
            <person name="Andreopoulos B."/>
            <person name="Baker S."/>
            <person name="Barry K."/>
            <person name="Bills G."/>
            <person name="Bluhm B."/>
            <person name="Cannon C."/>
            <person name="Castanera R."/>
            <person name="Culley D."/>
            <person name="Daum C."/>
            <person name="Ezra D."/>
            <person name="Gonzalez J."/>
            <person name="Henrissat B."/>
            <person name="Kuo A."/>
            <person name="Liang C."/>
            <person name="Lipzen A."/>
            <person name="Lutzoni F."/>
            <person name="Magnuson J."/>
            <person name="Mondo S."/>
            <person name="Nolan M."/>
            <person name="Ohm R."/>
            <person name="Pangilinan J."/>
            <person name="Park H.-J."/>
            <person name="Ramirez L."/>
            <person name="Alfaro M."/>
            <person name="Sun H."/>
            <person name="Tritt A."/>
            <person name="Yoshinaga Y."/>
            <person name="Zwiers L.-H."/>
            <person name="Turgeon B."/>
            <person name="Goodwin S."/>
            <person name="Spatafora J."/>
            <person name="Crous P."/>
            <person name="Grigoriev I."/>
        </authorList>
    </citation>
    <scope>NUCLEOTIDE SEQUENCE</scope>
    <source>
        <strain evidence="1">CBS 207.26</strain>
    </source>
</reference>
<sequence>FTDEEFRKLKQADAYTAKEKQVLELVIPIIKSKIKNVKYYLKGILFTNLNSLINSILKFKLGNLDVYYNTYLEQLS</sequence>
<dbReference type="AlphaFoldDB" id="A0A6A6EKN5"/>
<organism evidence="1 2">
    <name type="scientific">Zopfia rhizophila CBS 207.26</name>
    <dbReference type="NCBI Taxonomy" id="1314779"/>
    <lineage>
        <taxon>Eukaryota</taxon>
        <taxon>Fungi</taxon>
        <taxon>Dikarya</taxon>
        <taxon>Ascomycota</taxon>
        <taxon>Pezizomycotina</taxon>
        <taxon>Dothideomycetes</taxon>
        <taxon>Dothideomycetes incertae sedis</taxon>
        <taxon>Zopfiaceae</taxon>
        <taxon>Zopfia</taxon>
    </lineage>
</organism>
<dbReference type="Proteomes" id="UP000800200">
    <property type="component" value="Unassembled WGS sequence"/>
</dbReference>